<proteinExistence type="predicted"/>
<dbReference type="EMBL" id="JH711582">
    <property type="protein sequence ID" value="EIW78421.1"/>
    <property type="molecule type" value="Genomic_DNA"/>
</dbReference>
<keyword evidence="3" id="KW-1185">Reference proteome</keyword>
<feature type="compositionally biased region" description="Basic and acidic residues" evidence="1">
    <location>
        <begin position="1"/>
        <end position="17"/>
    </location>
</feature>
<gene>
    <name evidence="2" type="ORF">CONPUDRAFT_145659</name>
</gene>
<accession>A0A5M3MIG8</accession>
<protein>
    <submittedName>
        <fullName evidence="2">Uncharacterized protein</fullName>
    </submittedName>
</protein>
<dbReference type="AlphaFoldDB" id="A0A5M3MIG8"/>
<comment type="caution">
    <text evidence="2">The sequence shown here is derived from an EMBL/GenBank/DDBJ whole genome shotgun (WGS) entry which is preliminary data.</text>
</comment>
<evidence type="ECO:0000256" key="1">
    <source>
        <dbReference type="SAM" id="MobiDB-lite"/>
    </source>
</evidence>
<dbReference type="GO" id="GO:0140580">
    <property type="term" value="F:mitochondrion autophagosome adaptor activity"/>
    <property type="evidence" value="ECO:0007669"/>
    <property type="project" value="InterPro"/>
</dbReference>
<dbReference type="InterPro" id="IPR013898">
    <property type="entry name" value="Atg43"/>
</dbReference>
<feature type="region of interest" description="Disordered" evidence="1">
    <location>
        <begin position="1"/>
        <end position="54"/>
    </location>
</feature>
<evidence type="ECO:0000313" key="2">
    <source>
        <dbReference type="EMBL" id="EIW78421.1"/>
    </source>
</evidence>
<dbReference type="PANTHER" id="PTHR38699">
    <property type="entry name" value="CHROMOSOME 1, WHOLE GENOME SHOTGUN SEQUENCE"/>
    <property type="match status" value="1"/>
</dbReference>
<name>A0A5M3MIG8_CONPW</name>
<dbReference type="Pfam" id="PF08589">
    <property type="entry name" value="ATG43"/>
    <property type="match status" value="1"/>
</dbReference>
<evidence type="ECO:0000313" key="3">
    <source>
        <dbReference type="Proteomes" id="UP000053558"/>
    </source>
</evidence>
<reference evidence="3" key="1">
    <citation type="journal article" date="2012" name="Science">
        <title>The Paleozoic origin of enzymatic lignin decomposition reconstructed from 31 fungal genomes.</title>
        <authorList>
            <person name="Floudas D."/>
            <person name="Binder M."/>
            <person name="Riley R."/>
            <person name="Barry K."/>
            <person name="Blanchette R.A."/>
            <person name="Henrissat B."/>
            <person name="Martinez A.T."/>
            <person name="Otillar R."/>
            <person name="Spatafora J.W."/>
            <person name="Yadav J.S."/>
            <person name="Aerts A."/>
            <person name="Benoit I."/>
            <person name="Boyd A."/>
            <person name="Carlson A."/>
            <person name="Copeland A."/>
            <person name="Coutinho P.M."/>
            <person name="de Vries R.P."/>
            <person name="Ferreira P."/>
            <person name="Findley K."/>
            <person name="Foster B."/>
            <person name="Gaskell J."/>
            <person name="Glotzer D."/>
            <person name="Gorecki P."/>
            <person name="Heitman J."/>
            <person name="Hesse C."/>
            <person name="Hori C."/>
            <person name="Igarashi K."/>
            <person name="Jurgens J.A."/>
            <person name="Kallen N."/>
            <person name="Kersten P."/>
            <person name="Kohler A."/>
            <person name="Kuees U."/>
            <person name="Kumar T.K.A."/>
            <person name="Kuo A."/>
            <person name="LaButti K."/>
            <person name="Larrondo L.F."/>
            <person name="Lindquist E."/>
            <person name="Ling A."/>
            <person name="Lombard V."/>
            <person name="Lucas S."/>
            <person name="Lundell T."/>
            <person name="Martin R."/>
            <person name="McLaughlin D.J."/>
            <person name="Morgenstern I."/>
            <person name="Morin E."/>
            <person name="Murat C."/>
            <person name="Nagy L.G."/>
            <person name="Nolan M."/>
            <person name="Ohm R.A."/>
            <person name="Patyshakuliyeva A."/>
            <person name="Rokas A."/>
            <person name="Ruiz-Duenas F.J."/>
            <person name="Sabat G."/>
            <person name="Salamov A."/>
            <person name="Samejima M."/>
            <person name="Schmutz J."/>
            <person name="Slot J.C."/>
            <person name="St John F."/>
            <person name="Stenlid J."/>
            <person name="Sun H."/>
            <person name="Sun S."/>
            <person name="Syed K."/>
            <person name="Tsang A."/>
            <person name="Wiebenga A."/>
            <person name="Young D."/>
            <person name="Pisabarro A."/>
            <person name="Eastwood D.C."/>
            <person name="Martin F."/>
            <person name="Cullen D."/>
            <person name="Grigoriev I.V."/>
            <person name="Hibbett D.S."/>
        </authorList>
    </citation>
    <scope>NUCLEOTIDE SEQUENCE [LARGE SCALE GENOMIC DNA]</scope>
    <source>
        <strain evidence="3">RWD-64-598 SS2</strain>
    </source>
</reference>
<dbReference type="GO" id="GO:0000423">
    <property type="term" value="P:mitophagy"/>
    <property type="evidence" value="ECO:0007669"/>
    <property type="project" value="InterPro"/>
</dbReference>
<dbReference type="RefSeq" id="XP_007771458.1">
    <property type="nucleotide sequence ID" value="XM_007773268.1"/>
</dbReference>
<organism evidence="2 3">
    <name type="scientific">Coniophora puteana (strain RWD-64-598)</name>
    <name type="common">Brown rot fungus</name>
    <dbReference type="NCBI Taxonomy" id="741705"/>
    <lineage>
        <taxon>Eukaryota</taxon>
        <taxon>Fungi</taxon>
        <taxon>Dikarya</taxon>
        <taxon>Basidiomycota</taxon>
        <taxon>Agaricomycotina</taxon>
        <taxon>Agaricomycetes</taxon>
        <taxon>Agaricomycetidae</taxon>
        <taxon>Boletales</taxon>
        <taxon>Coniophorineae</taxon>
        <taxon>Coniophoraceae</taxon>
        <taxon>Coniophora</taxon>
    </lineage>
</organism>
<dbReference type="OrthoDB" id="2430343at2759"/>
<dbReference type="GeneID" id="19202091"/>
<dbReference type="PANTHER" id="PTHR38699:SF1">
    <property type="entry name" value="MITOPHAGY RECEPTOR ATG43"/>
    <property type="match status" value="1"/>
</dbReference>
<dbReference type="Proteomes" id="UP000053558">
    <property type="component" value="Unassembled WGS sequence"/>
</dbReference>
<sequence length="233" mass="27458">MDRHTRNQLLRSDEYLRDFPQLPSQRHDRYDNDNDNDSLDWDNKEHQPHHRKRLPIPDLRFEQTYLNRIKSCIHYESPRTEKGKQKEIPQDEDFKAGIHAVPLVDSSRIIARIDWGGVAWITLRDQVIMPLIQGMVWGVASEYIQPIMAYARRRVNVGSPRKDYPEGRGSSLLRQLANKLKPFLLPLFVDIRNPKSGILRKHPKRPQDPELSMIAERKGELNDSVTQIRIRRF</sequence>
<dbReference type="KEGG" id="cput:CONPUDRAFT_145659"/>